<dbReference type="InterPro" id="IPR027417">
    <property type="entry name" value="P-loop_NTPase"/>
</dbReference>
<dbReference type="GO" id="GO:0005694">
    <property type="term" value="C:chromosome"/>
    <property type="evidence" value="ECO:0007669"/>
    <property type="project" value="InterPro"/>
</dbReference>
<organism evidence="7 8">
    <name type="scientific">Parapedobacter pyrenivorans</name>
    <dbReference type="NCBI Taxonomy" id="1305674"/>
    <lineage>
        <taxon>Bacteria</taxon>
        <taxon>Pseudomonadati</taxon>
        <taxon>Bacteroidota</taxon>
        <taxon>Sphingobacteriia</taxon>
        <taxon>Sphingobacteriales</taxon>
        <taxon>Sphingobacteriaceae</taxon>
        <taxon>Parapedobacter</taxon>
    </lineage>
</organism>
<keyword evidence="4" id="KW-0067">ATP-binding</keyword>
<dbReference type="GO" id="GO:0005524">
    <property type="term" value="F:ATP binding"/>
    <property type="evidence" value="ECO:0007669"/>
    <property type="project" value="UniProtKB-KW"/>
</dbReference>
<comment type="caution">
    <text evidence="7">The sequence shown here is derived from an EMBL/GenBank/DDBJ whole genome shotgun (WGS) entry which is preliminary data.</text>
</comment>
<evidence type="ECO:0008006" key="9">
    <source>
        <dbReference type="Google" id="ProtNLM"/>
    </source>
</evidence>
<keyword evidence="1" id="KW-0547">Nucleotide-binding</keyword>
<protein>
    <recommendedName>
        <fullName evidence="9">DNA helicase</fullName>
    </recommendedName>
</protein>
<dbReference type="GO" id="GO:0006265">
    <property type="term" value="P:DNA topological change"/>
    <property type="evidence" value="ECO:0007669"/>
    <property type="project" value="InterPro"/>
</dbReference>
<sequence>MEVKGLEEIDIRYLTVHRSKGTEADNVIVLKLSNHLLGFPNKMTDAPLLLLLLSDNEAYRFAEERKLFYVVLTRTKNEVALLAPSEASLFVEELLKDNNYLLTSTDGAVNATACPYCKTGKLVIRQHSANGSQFLGCSHYPSCNQTFKNLEILTDKLMCPDCQSGFMVKRSGRFGDFLGCTNYPGCTNTIK</sequence>
<evidence type="ECO:0000256" key="3">
    <source>
        <dbReference type="ARBA" id="ARBA00022806"/>
    </source>
</evidence>
<reference evidence="7" key="1">
    <citation type="journal article" date="2014" name="Int. J. Syst. Evol. Microbiol.">
        <title>Complete genome sequence of Corynebacterium casei LMG S-19264T (=DSM 44701T), isolated from a smear-ripened cheese.</title>
        <authorList>
            <consortium name="US DOE Joint Genome Institute (JGI-PGF)"/>
            <person name="Walter F."/>
            <person name="Albersmeier A."/>
            <person name="Kalinowski J."/>
            <person name="Ruckert C."/>
        </authorList>
    </citation>
    <scope>NUCLEOTIDE SEQUENCE</scope>
    <source>
        <strain evidence="7">CGMCC 1.12195</strain>
    </source>
</reference>
<gene>
    <name evidence="7" type="ORF">GCM10007415_22430</name>
</gene>
<accession>A0A917HSD4</accession>
<dbReference type="SUPFAM" id="SSF52540">
    <property type="entry name" value="P-loop containing nucleoside triphosphate hydrolases"/>
    <property type="match status" value="1"/>
</dbReference>
<dbReference type="Gene3D" id="3.40.50.300">
    <property type="entry name" value="P-loop containing nucleotide triphosphate hydrolases"/>
    <property type="match status" value="1"/>
</dbReference>
<dbReference type="RefSeq" id="WP_188505948.1">
    <property type="nucleotide sequence ID" value="NZ_BMER01000001.1"/>
</dbReference>
<evidence type="ECO:0000259" key="5">
    <source>
        <dbReference type="Pfam" id="PF01396"/>
    </source>
</evidence>
<evidence type="ECO:0000256" key="1">
    <source>
        <dbReference type="ARBA" id="ARBA00022741"/>
    </source>
</evidence>
<dbReference type="Pfam" id="PF13361">
    <property type="entry name" value="UvrD_C"/>
    <property type="match status" value="1"/>
</dbReference>
<dbReference type="AlphaFoldDB" id="A0A917HSD4"/>
<evidence type="ECO:0000256" key="4">
    <source>
        <dbReference type="ARBA" id="ARBA00022840"/>
    </source>
</evidence>
<name>A0A917HSD4_9SPHI</name>
<dbReference type="GO" id="GO:0003677">
    <property type="term" value="F:DNA binding"/>
    <property type="evidence" value="ECO:0007669"/>
    <property type="project" value="InterPro"/>
</dbReference>
<dbReference type="GO" id="GO:0016787">
    <property type="term" value="F:hydrolase activity"/>
    <property type="evidence" value="ECO:0007669"/>
    <property type="project" value="UniProtKB-KW"/>
</dbReference>
<proteinExistence type="predicted"/>
<evidence type="ECO:0000259" key="6">
    <source>
        <dbReference type="Pfam" id="PF13361"/>
    </source>
</evidence>
<evidence type="ECO:0000313" key="8">
    <source>
        <dbReference type="Proteomes" id="UP000660862"/>
    </source>
</evidence>
<evidence type="ECO:0000256" key="2">
    <source>
        <dbReference type="ARBA" id="ARBA00022801"/>
    </source>
</evidence>
<dbReference type="GO" id="GO:0003916">
    <property type="term" value="F:DNA topoisomerase activity"/>
    <property type="evidence" value="ECO:0007669"/>
    <property type="project" value="InterPro"/>
</dbReference>
<dbReference type="GO" id="GO:0004386">
    <property type="term" value="F:helicase activity"/>
    <property type="evidence" value="ECO:0007669"/>
    <property type="project" value="UniProtKB-KW"/>
</dbReference>
<feature type="domain" description="UvrD-like helicase C-terminal" evidence="6">
    <location>
        <begin position="10"/>
        <end position="79"/>
    </location>
</feature>
<keyword evidence="2" id="KW-0378">Hydrolase</keyword>
<dbReference type="Gene3D" id="3.30.65.10">
    <property type="entry name" value="Bacterial Topoisomerase I, domain 1"/>
    <property type="match status" value="1"/>
</dbReference>
<evidence type="ECO:0000313" key="7">
    <source>
        <dbReference type="EMBL" id="GGG88017.1"/>
    </source>
</evidence>
<dbReference type="InterPro" id="IPR013498">
    <property type="entry name" value="Topo_IA_Znf"/>
</dbReference>
<dbReference type="Proteomes" id="UP000660862">
    <property type="component" value="Unassembled WGS sequence"/>
</dbReference>
<reference evidence="7" key="2">
    <citation type="submission" date="2020-09" db="EMBL/GenBank/DDBJ databases">
        <authorList>
            <person name="Sun Q."/>
            <person name="Zhou Y."/>
        </authorList>
    </citation>
    <scope>NUCLEOTIDE SEQUENCE</scope>
    <source>
        <strain evidence="7">CGMCC 1.12195</strain>
    </source>
</reference>
<feature type="domain" description="DNA topoisomerase type IA zn finger" evidence="5">
    <location>
        <begin position="159"/>
        <end position="190"/>
    </location>
</feature>
<dbReference type="EMBL" id="BMER01000001">
    <property type="protein sequence ID" value="GGG88017.1"/>
    <property type="molecule type" value="Genomic_DNA"/>
</dbReference>
<dbReference type="Pfam" id="PF01396">
    <property type="entry name" value="Zn_ribbon_Top1"/>
    <property type="match status" value="2"/>
</dbReference>
<dbReference type="SUPFAM" id="SSF57783">
    <property type="entry name" value="Zinc beta-ribbon"/>
    <property type="match status" value="1"/>
</dbReference>
<keyword evidence="3" id="KW-0347">Helicase</keyword>
<feature type="domain" description="DNA topoisomerase type IA zn finger" evidence="5">
    <location>
        <begin position="113"/>
        <end position="147"/>
    </location>
</feature>
<dbReference type="InterPro" id="IPR014017">
    <property type="entry name" value="DNA_helicase_UvrD-like_C"/>
</dbReference>
<keyword evidence="8" id="KW-1185">Reference proteome</keyword>